<dbReference type="Pfam" id="PF07724">
    <property type="entry name" value="AAA_2"/>
    <property type="match status" value="1"/>
</dbReference>
<dbReference type="InterPro" id="IPR003959">
    <property type="entry name" value="ATPase_AAA_core"/>
</dbReference>
<sequence>MYSDMLILTNRFSSSKSCSTRAFASPVLPTPVGQRNMKEHLLDVELFLNQLLIPQLWCAICHRSCNFRDLARPNEKERLIGLCDRLHRVAGQYQTINVLAEAVLRSRAGLGRAQQPTCPFLFLGPIGVGKTELAMALAEQLLDDENRLVRIDMSEYMEQHAMYLSIGFIYI</sequence>
<protein>
    <submittedName>
        <fullName evidence="4">AAA domain, Cdc48 subfamily protein</fullName>
    </submittedName>
</protein>
<dbReference type="Proteomes" id="UP000002051">
    <property type="component" value="Chromosome 5"/>
</dbReference>
<name>G7K0L8_MEDTR</name>
<dbReference type="STRING" id="3880.G7K0L8"/>
<dbReference type="PANTHER" id="PTHR11638:SF18">
    <property type="entry name" value="HEAT SHOCK PROTEIN 104"/>
    <property type="match status" value="1"/>
</dbReference>
<dbReference type="AlphaFoldDB" id="G7K0L8"/>
<dbReference type="InterPro" id="IPR027417">
    <property type="entry name" value="P-loop_NTPase"/>
</dbReference>
<dbReference type="SUPFAM" id="SSF52540">
    <property type="entry name" value="P-loop containing nucleoside triphosphate hydrolases"/>
    <property type="match status" value="1"/>
</dbReference>
<accession>G7K0L8</accession>
<evidence type="ECO:0000259" key="3">
    <source>
        <dbReference type="Pfam" id="PF07724"/>
    </source>
</evidence>
<evidence type="ECO:0000313" key="4">
    <source>
        <dbReference type="EMBL" id="AET01003.2"/>
    </source>
</evidence>
<dbReference type="PaxDb" id="3880-AET01003"/>
<dbReference type="eggNOG" id="KOG1051">
    <property type="taxonomic scope" value="Eukaryota"/>
</dbReference>
<dbReference type="InterPro" id="IPR050130">
    <property type="entry name" value="ClpA_ClpB"/>
</dbReference>
<dbReference type="Gene3D" id="3.40.50.300">
    <property type="entry name" value="P-loop containing nucleotide triphosphate hydrolases"/>
    <property type="match status" value="1"/>
</dbReference>
<dbReference type="EnsemblPlants" id="AET01003">
    <property type="protein sequence ID" value="AET01003"/>
    <property type="gene ID" value="MTR_5g098360"/>
</dbReference>
<dbReference type="GO" id="GO:0016887">
    <property type="term" value="F:ATP hydrolysis activity"/>
    <property type="evidence" value="ECO:0007669"/>
    <property type="project" value="InterPro"/>
</dbReference>
<dbReference type="PANTHER" id="PTHR11638">
    <property type="entry name" value="ATP-DEPENDENT CLP PROTEASE"/>
    <property type="match status" value="1"/>
</dbReference>
<evidence type="ECO:0000313" key="5">
    <source>
        <dbReference type="EnsemblPlants" id="AET01003"/>
    </source>
</evidence>
<evidence type="ECO:0000256" key="1">
    <source>
        <dbReference type="ARBA" id="ARBA00022741"/>
    </source>
</evidence>
<feature type="domain" description="ATPase AAA-type core" evidence="3">
    <location>
        <begin position="116"/>
        <end position="162"/>
    </location>
</feature>
<proteinExistence type="predicted"/>
<organism evidence="4 6">
    <name type="scientific">Medicago truncatula</name>
    <name type="common">Barrel medic</name>
    <name type="synonym">Medicago tribuloides</name>
    <dbReference type="NCBI Taxonomy" id="3880"/>
    <lineage>
        <taxon>Eukaryota</taxon>
        <taxon>Viridiplantae</taxon>
        <taxon>Streptophyta</taxon>
        <taxon>Embryophyta</taxon>
        <taxon>Tracheophyta</taxon>
        <taxon>Spermatophyta</taxon>
        <taxon>Magnoliopsida</taxon>
        <taxon>eudicotyledons</taxon>
        <taxon>Gunneridae</taxon>
        <taxon>Pentapetalae</taxon>
        <taxon>rosids</taxon>
        <taxon>fabids</taxon>
        <taxon>Fabales</taxon>
        <taxon>Fabaceae</taxon>
        <taxon>Papilionoideae</taxon>
        <taxon>50 kb inversion clade</taxon>
        <taxon>NPAAA clade</taxon>
        <taxon>Hologalegina</taxon>
        <taxon>IRL clade</taxon>
        <taxon>Trifolieae</taxon>
        <taxon>Medicago</taxon>
    </lineage>
</organism>
<accession>A0A0C3XVG4</accession>
<reference evidence="4 6" key="2">
    <citation type="journal article" date="2014" name="BMC Genomics">
        <title>An improved genome release (version Mt4.0) for the model legume Medicago truncatula.</title>
        <authorList>
            <person name="Tang H."/>
            <person name="Krishnakumar V."/>
            <person name="Bidwell S."/>
            <person name="Rosen B."/>
            <person name="Chan A."/>
            <person name="Zhou S."/>
            <person name="Gentzbittel L."/>
            <person name="Childs K.L."/>
            <person name="Yandell M."/>
            <person name="Gundlach H."/>
            <person name="Mayer K.F."/>
            <person name="Schwartz D.C."/>
            <person name="Town C.D."/>
        </authorList>
    </citation>
    <scope>GENOME REANNOTATION</scope>
    <source>
        <strain evidence="5 6">cv. Jemalong A17</strain>
    </source>
</reference>
<dbReference type="HOGENOM" id="CLU_1565215_0_0_1"/>
<reference evidence="4 6" key="1">
    <citation type="journal article" date="2011" name="Nature">
        <title>The Medicago genome provides insight into the evolution of rhizobial symbioses.</title>
        <authorList>
            <person name="Young N.D."/>
            <person name="Debelle F."/>
            <person name="Oldroyd G.E."/>
            <person name="Geurts R."/>
            <person name="Cannon S.B."/>
            <person name="Udvardi M.K."/>
            <person name="Benedito V.A."/>
            <person name="Mayer K.F."/>
            <person name="Gouzy J."/>
            <person name="Schoof H."/>
            <person name="Van de Peer Y."/>
            <person name="Proost S."/>
            <person name="Cook D.R."/>
            <person name="Meyers B.C."/>
            <person name="Spannagl M."/>
            <person name="Cheung F."/>
            <person name="De Mita S."/>
            <person name="Krishnakumar V."/>
            <person name="Gundlach H."/>
            <person name="Zhou S."/>
            <person name="Mudge J."/>
            <person name="Bharti A.K."/>
            <person name="Murray J.D."/>
            <person name="Naoumkina M.A."/>
            <person name="Rosen B."/>
            <person name="Silverstein K.A."/>
            <person name="Tang H."/>
            <person name="Rombauts S."/>
            <person name="Zhao P.X."/>
            <person name="Zhou P."/>
            <person name="Barbe V."/>
            <person name="Bardou P."/>
            <person name="Bechner M."/>
            <person name="Bellec A."/>
            <person name="Berger A."/>
            <person name="Berges H."/>
            <person name="Bidwell S."/>
            <person name="Bisseling T."/>
            <person name="Choisne N."/>
            <person name="Couloux A."/>
            <person name="Denny R."/>
            <person name="Deshpande S."/>
            <person name="Dai X."/>
            <person name="Doyle J.J."/>
            <person name="Dudez A.M."/>
            <person name="Farmer A.D."/>
            <person name="Fouteau S."/>
            <person name="Franken C."/>
            <person name="Gibelin C."/>
            <person name="Gish J."/>
            <person name="Goldstein S."/>
            <person name="Gonzalez A.J."/>
            <person name="Green P.J."/>
            <person name="Hallab A."/>
            <person name="Hartog M."/>
            <person name="Hua A."/>
            <person name="Humphray S.J."/>
            <person name="Jeong D.H."/>
            <person name="Jing Y."/>
            <person name="Jocker A."/>
            <person name="Kenton S.M."/>
            <person name="Kim D.J."/>
            <person name="Klee K."/>
            <person name="Lai H."/>
            <person name="Lang C."/>
            <person name="Lin S."/>
            <person name="Macmil S.L."/>
            <person name="Magdelenat G."/>
            <person name="Matthews L."/>
            <person name="McCorrison J."/>
            <person name="Monaghan E.L."/>
            <person name="Mun J.H."/>
            <person name="Najar F.Z."/>
            <person name="Nicholson C."/>
            <person name="Noirot C."/>
            <person name="O'Bleness M."/>
            <person name="Paule C.R."/>
            <person name="Poulain J."/>
            <person name="Prion F."/>
            <person name="Qin B."/>
            <person name="Qu C."/>
            <person name="Retzel E.F."/>
            <person name="Riddle C."/>
            <person name="Sallet E."/>
            <person name="Samain S."/>
            <person name="Samson N."/>
            <person name="Sanders I."/>
            <person name="Saurat O."/>
            <person name="Scarpelli C."/>
            <person name="Schiex T."/>
            <person name="Segurens B."/>
            <person name="Severin A.J."/>
            <person name="Sherrier D.J."/>
            <person name="Shi R."/>
            <person name="Sims S."/>
            <person name="Singer S.R."/>
            <person name="Sinharoy S."/>
            <person name="Sterck L."/>
            <person name="Viollet A."/>
            <person name="Wang B.B."/>
            <person name="Wang K."/>
            <person name="Wang M."/>
            <person name="Wang X."/>
            <person name="Warfsmann J."/>
            <person name="Weissenbach J."/>
            <person name="White D.D."/>
            <person name="White J.D."/>
            <person name="Wiley G.B."/>
            <person name="Wincker P."/>
            <person name="Xing Y."/>
            <person name="Yang L."/>
            <person name="Yao Z."/>
            <person name="Ying F."/>
            <person name="Zhai J."/>
            <person name="Zhou L."/>
            <person name="Zuber A."/>
            <person name="Denarie J."/>
            <person name="Dixon R.A."/>
            <person name="May G.D."/>
            <person name="Schwartz D.C."/>
            <person name="Rogers J."/>
            <person name="Quetier F."/>
            <person name="Town C.D."/>
            <person name="Roe B.A."/>
        </authorList>
    </citation>
    <scope>NUCLEOTIDE SEQUENCE [LARGE SCALE GENOMIC DNA]</scope>
    <source>
        <strain evidence="4">A17</strain>
        <strain evidence="5 6">cv. Jemalong A17</strain>
    </source>
</reference>
<evidence type="ECO:0000313" key="6">
    <source>
        <dbReference type="Proteomes" id="UP000002051"/>
    </source>
</evidence>
<dbReference type="EMBL" id="CM001221">
    <property type="protein sequence ID" value="AET01003.2"/>
    <property type="molecule type" value="Genomic_DNA"/>
</dbReference>
<reference evidence="5" key="3">
    <citation type="submission" date="2015-04" db="UniProtKB">
        <authorList>
            <consortium name="EnsemblPlants"/>
        </authorList>
    </citation>
    <scope>IDENTIFICATION</scope>
    <source>
        <strain evidence="5">cv. Jemalong A17</strain>
    </source>
</reference>
<dbReference type="GO" id="GO:0005524">
    <property type="term" value="F:ATP binding"/>
    <property type="evidence" value="ECO:0007669"/>
    <property type="project" value="UniProtKB-KW"/>
</dbReference>
<gene>
    <name evidence="4" type="ordered locus">MTR_5g098360</name>
</gene>
<keyword evidence="2" id="KW-0067">ATP-binding</keyword>
<keyword evidence="6" id="KW-1185">Reference proteome</keyword>
<evidence type="ECO:0000256" key="2">
    <source>
        <dbReference type="ARBA" id="ARBA00022840"/>
    </source>
</evidence>
<keyword evidence="1" id="KW-0547">Nucleotide-binding</keyword>